<keyword evidence="4" id="KW-0410">Iron transport</keyword>
<dbReference type="SUPFAM" id="SSF56935">
    <property type="entry name" value="Porins"/>
    <property type="match status" value="1"/>
</dbReference>
<keyword evidence="16" id="KW-0675">Receptor</keyword>
<keyword evidence="6" id="KW-0408">Iron</keyword>
<evidence type="ECO:0000256" key="9">
    <source>
        <dbReference type="ARBA" id="ARBA00023136"/>
    </source>
</evidence>
<keyword evidence="9 11" id="KW-0472">Membrane</keyword>
<evidence type="ECO:0000256" key="10">
    <source>
        <dbReference type="ARBA" id="ARBA00023237"/>
    </source>
</evidence>
<feature type="domain" description="TonB-dependent receptor plug" evidence="15">
    <location>
        <begin position="56"/>
        <end position="162"/>
    </location>
</feature>
<keyword evidence="17" id="KW-1185">Reference proteome</keyword>
<keyword evidence="8 12" id="KW-0798">TonB box</keyword>
<feature type="chain" id="PRO_5045194528" evidence="13">
    <location>
        <begin position="23"/>
        <end position="692"/>
    </location>
</feature>
<evidence type="ECO:0000259" key="14">
    <source>
        <dbReference type="Pfam" id="PF00593"/>
    </source>
</evidence>
<feature type="signal peptide" evidence="13">
    <location>
        <begin position="1"/>
        <end position="22"/>
    </location>
</feature>
<reference evidence="16 17" key="1">
    <citation type="journal article" date="2015" name="Biotechnol. Bioeng.">
        <title>Genome sequence and phenotypic characterization of Caulobacter segnis.</title>
        <authorList>
            <person name="Patel S."/>
            <person name="Fletcher B."/>
            <person name="Scott D.C."/>
            <person name="Ely B."/>
        </authorList>
    </citation>
    <scope>NUCLEOTIDE SEQUENCE [LARGE SCALE GENOMIC DNA]</scope>
    <source>
        <strain evidence="16 17">TK0059</strain>
    </source>
</reference>
<evidence type="ECO:0000256" key="13">
    <source>
        <dbReference type="SAM" id="SignalP"/>
    </source>
</evidence>
<evidence type="ECO:0000256" key="6">
    <source>
        <dbReference type="ARBA" id="ARBA00023004"/>
    </source>
</evidence>
<evidence type="ECO:0000256" key="12">
    <source>
        <dbReference type="RuleBase" id="RU003357"/>
    </source>
</evidence>
<accession>A0ABN5ITZ1</accession>
<feature type="domain" description="TonB-dependent receptor-like beta-barrel" evidence="14">
    <location>
        <begin position="303"/>
        <end position="659"/>
    </location>
</feature>
<evidence type="ECO:0000256" key="1">
    <source>
        <dbReference type="ARBA" id="ARBA00004571"/>
    </source>
</evidence>
<evidence type="ECO:0000256" key="3">
    <source>
        <dbReference type="ARBA" id="ARBA00022452"/>
    </source>
</evidence>
<keyword evidence="7" id="KW-0406">Ion transport</keyword>
<dbReference type="EMBL" id="CP027850">
    <property type="protein sequence ID" value="AVQ01950.1"/>
    <property type="molecule type" value="Genomic_DNA"/>
</dbReference>
<sequence>MKYQKTLLTAGLALAACSSAMAETAAPAAETASAQAPSSNVVADIIVTAERRDSTVQKTGATISVLGGDELVKRGVGSLNDALSNVPGVYLQVNNKGANVDIRGVGTGLDSAAGDPGVNTNIDGVYLRQASTIVSGLYDVARVEVLKGPQGTLYGRNATGGVVNILTNDPGYEFGYSGSLTVGNYNLIRSEGAFNIPVSSQLALRAAFGSESHDGYLDTGQDDAKRFAGRLKLLWEPTSTFDVLAGVSYAHEGGVGPGSVLATEPEGSRHAVVSHQPAGTLDQDFVTVFGKAEWDAGPIRVTFLPTFSRYVYDYTGTNYSIYSQQRARENQTTTELRFSSSRDAKVQWVSGLYYFHGDLSNYANLPDYGVINDQPNLVTKSYAVFGDITVPLSDRLRLGGGLRYTADRKSQIGTLVSGGGVTVGPFDGKLRSNAVNYRIGVQYDLAQDVMLYATHATGYKAGGFLPDQPGYDTYKPEKLRSVEAGIKSRLFDGRLQLNLSGFHYSYDNYQTSTLGLAHYGGLSALVFNSQGTTKIYGAELQAIYRPTERDQFELTLSPMKSKFGAFVIPATPASAMIDVSGKQLPHAPSLSGMAAYQHEWRLQAGSLTGRIQTNYSSKYFTEFTQAAYSQRPSYTRTDLNLTYSADESRWSVGLFVRNLEDAWIVSLKANTAVGDYGLQPPRTFGLTLNVKG</sequence>
<dbReference type="InterPro" id="IPR036942">
    <property type="entry name" value="Beta-barrel_TonB_sf"/>
</dbReference>
<dbReference type="Pfam" id="PF07715">
    <property type="entry name" value="Plug"/>
    <property type="match status" value="1"/>
</dbReference>
<keyword evidence="13" id="KW-0732">Signal</keyword>
<dbReference type="Proteomes" id="UP000240527">
    <property type="component" value="Chromosome"/>
</dbReference>
<dbReference type="PANTHER" id="PTHR32552:SF81">
    <property type="entry name" value="TONB-DEPENDENT OUTER MEMBRANE RECEPTOR"/>
    <property type="match status" value="1"/>
</dbReference>
<keyword evidence="10 11" id="KW-0998">Cell outer membrane</keyword>
<dbReference type="RefSeq" id="WP_013078862.1">
    <property type="nucleotide sequence ID" value="NZ_CP027850.1"/>
</dbReference>
<dbReference type="Pfam" id="PF00593">
    <property type="entry name" value="TonB_dep_Rec_b-barrel"/>
    <property type="match status" value="1"/>
</dbReference>
<comment type="similarity">
    <text evidence="11 12">Belongs to the TonB-dependent receptor family.</text>
</comment>
<proteinExistence type="inferred from homology"/>
<name>A0ABN5ITZ1_9CAUL</name>
<evidence type="ECO:0000256" key="2">
    <source>
        <dbReference type="ARBA" id="ARBA00022448"/>
    </source>
</evidence>
<evidence type="ECO:0000259" key="15">
    <source>
        <dbReference type="Pfam" id="PF07715"/>
    </source>
</evidence>
<dbReference type="Gene3D" id="2.40.170.20">
    <property type="entry name" value="TonB-dependent receptor, beta-barrel domain"/>
    <property type="match status" value="1"/>
</dbReference>
<evidence type="ECO:0000256" key="8">
    <source>
        <dbReference type="ARBA" id="ARBA00023077"/>
    </source>
</evidence>
<dbReference type="InterPro" id="IPR000531">
    <property type="entry name" value="Beta-barrel_TonB"/>
</dbReference>
<keyword evidence="5 11" id="KW-0812">Transmembrane</keyword>
<dbReference type="PROSITE" id="PS52016">
    <property type="entry name" value="TONB_DEPENDENT_REC_3"/>
    <property type="match status" value="1"/>
</dbReference>
<protein>
    <submittedName>
        <fullName evidence="16">TonB-dependent receptor</fullName>
    </submittedName>
</protein>
<comment type="subcellular location">
    <subcellularLocation>
        <location evidence="1 11">Cell outer membrane</location>
        <topology evidence="1 11">Multi-pass membrane protein</topology>
    </subcellularLocation>
</comment>
<dbReference type="InterPro" id="IPR039426">
    <property type="entry name" value="TonB-dep_rcpt-like"/>
</dbReference>
<keyword evidence="2 11" id="KW-0813">Transport</keyword>
<evidence type="ECO:0000256" key="7">
    <source>
        <dbReference type="ARBA" id="ARBA00023065"/>
    </source>
</evidence>
<evidence type="ECO:0000313" key="16">
    <source>
        <dbReference type="EMBL" id="AVQ01950.1"/>
    </source>
</evidence>
<dbReference type="PROSITE" id="PS51257">
    <property type="entry name" value="PROKAR_LIPOPROTEIN"/>
    <property type="match status" value="1"/>
</dbReference>
<evidence type="ECO:0000313" key="17">
    <source>
        <dbReference type="Proteomes" id="UP000240527"/>
    </source>
</evidence>
<evidence type="ECO:0000256" key="4">
    <source>
        <dbReference type="ARBA" id="ARBA00022496"/>
    </source>
</evidence>
<organism evidence="16 17">
    <name type="scientific">Caulobacter segnis</name>
    <dbReference type="NCBI Taxonomy" id="88688"/>
    <lineage>
        <taxon>Bacteria</taxon>
        <taxon>Pseudomonadati</taxon>
        <taxon>Pseudomonadota</taxon>
        <taxon>Alphaproteobacteria</taxon>
        <taxon>Caulobacterales</taxon>
        <taxon>Caulobacteraceae</taxon>
        <taxon>Caulobacter</taxon>
    </lineage>
</organism>
<evidence type="ECO:0000256" key="11">
    <source>
        <dbReference type="PROSITE-ProRule" id="PRU01360"/>
    </source>
</evidence>
<evidence type="ECO:0000256" key="5">
    <source>
        <dbReference type="ARBA" id="ARBA00022692"/>
    </source>
</evidence>
<dbReference type="PANTHER" id="PTHR32552">
    <property type="entry name" value="FERRICHROME IRON RECEPTOR-RELATED"/>
    <property type="match status" value="1"/>
</dbReference>
<keyword evidence="3 11" id="KW-1134">Transmembrane beta strand</keyword>
<dbReference type="InterPro" id="IPR012910">
    <property type="entry name" value="Plug_dom"/>
</dbReference>
<gene>
    <name evidence="16" type="ORF">B7G68_08875</name>
</gene>